<evidence type="ECO:0000259" key="3">
    <source>
        <dbReference type="SMART" id="SM00460"/>
    </source>
</evidence>
<name>F1ZBJ8_9SPHN</name>
<dbReference type="SMART" id="SM00460">
    <property type="entry name" value="TGc"/>
    <property type="match status" value="1"/>
</dbReference>
<evidence type="ECO:0000313" key="4">
    <source>
        <dbReference type="EMBL" id="EGD57917.1"/>
    </source>
</evidence>
<reference evidence="4 5" key="1">
    <citation type="journal article" date="2012" name="J. Bacteriol.">
        <title>Draft Genome Sequence of Novosphingobium nitrogenifigens Y88T.</title>
        <authorList>
            <person name="Strabala T.J."/>
            <person name="Macdonald L."/>
            <person name="Liu V."/>
            <person name="Smit A.M."/>
        </authorList>
    </citation>
    <scope>NUCLEOTIDE SEQUENCE [LARGE SCALE GENOMIC DNA]</scope>
    <source>
        <strain evidence="4 5">DSM 19370</strain>
    </source>
</reference>
<accession>F1ZBJ8</accession>
<dbReference type="PANTHER" id="PTHR44858:SF1">
    <property type="entry name" value="UDP-N-ACETYLGLUCOSAMINE--PEPTIDE N-ACETYLGLUCOSAMINYLTRANSFERASE SPINDLY-RELATED"/>
    <property type="match status" value="1"/>
</dbReference>
<dbReference type="InterPro" id="IPR011990">
    <property type="entry name" value="TPR-like_helical_dom_sf"/>
</dbReference>
<dbReference type="AlphaFoldDB" id="F1ZBJ8"/>
<dbReference type="InterPro" id="IPR038765">
    <property type="entry name" value="Papain-like_cys_pep_sf"/>
</dbReference>
<dbReference type="eggNOG" id="COG0457">
    <property type="taxonomic scope" value="Bacteria"/>
</dbReference>
<dbReference type="InterPro" id="IPR019734">
    <property type="entry name" value="TPR_rpt"/>
</dbReference>
<sequence length="1075" mass="115688">MLTTPALAAPDARPVIAPPPDWVLPATMPAAPTAIEGASVVDLLLDQQVRLIDGGVATYRANVYRIASSQGLDAGALQLNWDPSLETLTIHRYRILREGKVIDLVGTGAKLQVVQREKNLENATLDGELTASQQPEDLRAGDVIDLAYTIVRKDPATGGRAEGLYGPQDGVPYGRYRLRVTWPKGRTVQWRAAPGVVVPHLSEKGGESELLSDLANVTTPRPPSGAPAHYGMVNLVDLTEFPDWPSVSRAYAGLFAKAVAIAPDSPLKGEIARIAAASPDPVRRAELALALVEEQVRYLFIGMDDGGFVPAPADQTWQRRYGDCKGKTALLIALLSGLGIEARPVLVNTDDGDATAHRLPTMAGFDHVIVEATIAGRSYWLDGTRQGDTRLDRLVMPDMVVGLPATATGSGLIPMIEPAPTVPESLTSLALDASQGIEVPAPATGEMRFRGDQAAQVRMKYAGYSSTDLERALKKLWRDTYDFVTPDEVAAREEKDSGEFVISMKGKAKMDWYMSGSTRWYELDRARVGWKIKVERDGELNPDAPFAFDYPAWWANRETIILPQKGTGFALQAKDIDRTVGDLYAFHRKVAITDGVLRMENDTRALKDELPATQAVSVRDEMQTLANDGVFVRVPDNYLYTPADLVALAEDKPALAKAYVQNGAVRLDQADTAGSIADEKQAIAIDPKLSMAHAVLALAYSRTGKDDEAALHEADLVTDAKSWLPWAARGGVFLRRTDFAGAVAAYDKVLATNRNDVSALVGRGSAHLGLGHSAQALADFDAALAIMPKLPLQAARAVALAGVGRREEALDQADIAIARSPDDRQTRLLRIDVRYQTGDGAGALADADYLLAHKPTAQDYLLHAHLLPDNDTARREADIDAALKLDGKNAEAYLLRAQGAIATGRLALADTALGEAEKRKANALAVTSLRLDLLAKRGDATAALKLANEVVSSHPDDASTRNMVCWFKATRNIALDTALADCDAAVKLAANTPSYLDSRAFARLRGGDTKGAITDYSAALHQSPDLVASLYGRGIAYARLGDRNRALADLSRARADKPDIDTVWADYGVTPPPGF</sequence>
<dbReference type="HOGENOM" id="CLU_014046_0_0_5"/>
<dbReference type="Pfam" id="PF01841">
    <property type="entry name" value="Transglut_core"/>
    <property type="match status" value="1"/>
</dbReference>
<comment type="caution">
    <text evidence="4">The sequence shown here is derived from an EMBL/GenBank/DDBJ whole genome shotgun (WGS) entry which is preliminary data.</text>
</comment>
<dbReference type="Pfam" id="PF12969">
    <property type="entry name" value="DUF3857"/>
    <property type="match status" value="1"/>
</dbReference>
<keyword evidence="5" id="KW-1185">Reference proteome</keyword>
<dbReference type="SMART" id="SM00028">
    <property type="entry name" value="TPR"/>
    <property type="match status" value="5"/>
</dbReference>
<protein>
    <recommendedName>
        <fullName evidence="3">Transglutaminase-like domain-containing protein</fullName>
    </recommendedName>
</protein>
<dbReference type="Proteomes" id="UP000004728">
    <property type="component" value="Unassembled WGS sequence"/>
</dbReference>
<feature type="domain" description="Transglutaminase-like" evidence="3">
    <location>
        <begin position="316"/>
        <end position="385"/>
    </location>
</feature>
<dbReference type="eggNOG" id="COG1305">
    <property type="taxonomic scope" value="Bacteria"/>
</dbReference>
<evidence type="ECO:0000256" key="2">
    <source>
        <dbReference type="ARBA" id="ARBA00022803"/>
    </source>
</evidence>
<keyword evidence="2" id="KW-0802">TPR repeat</keyword>
<dbReference type="Gene3D" id="2.60.40.3140">
    <property type="match status" value="1"/>
</dbReference>
<dbReference type="EMBL" id="AEWJ01000051">
    <property type="protein sequence ID" value="EGD57917.1"/>
    <property type="molecule type" value="Genomic_DNA"/>
</dbReference>
<dbReference type="Gene3D" id="3.10.620.30">
    <property type="match status" value="1"/>
</dbReference>
<gene>
    <name evidence="4" type="ORF">Y88_3247</name>
</gene>
<dbReference type="Gene3D" id="1.25.40.10">
    <property type="entry name" value="Tetratricopeptide repeat domain"/>
    <property type="match status" value="3"/>
</dbReference>
<dbReference type="SUPFAM" id="SSF54001">
    <property type="entry name" value="Cysteine proteinases"/>
    <property type="match status" value="1"/>
</dbReference>
<dbReference type="RefSeq" id="WP_008070644.1">
    <property type="nucleotide sequence ID" value="NZ_AQWK01000007.1"/>
</dbReference>
<evidence type="ECO:0000313" key="5">
    <source>
        <dbReference type="Proteomes" id="UP000004728"/>
    </source>
</evidence>
<dbReference type="InterPro" id="IPR024618">
    <property type="entry name" value="DUF3857"/>
</dbReference>
<dbReference type="PANTHER" id="PTHR44858">
    <property type="entry name" value="TETRATRICOPEPTIDE REPEAT PROTEIN 6"/>
    <property type="match status" value="1"/>
</dbReference>
<proteinExistence type="predicted"/>
<dbReference type="InterPro" id="IPR050498">
    <property type="entry name" value="Ycf3"/>
</dbReference>
<evidence type="ECO:0000256" key="1">
    <source>
        <dbReference type="ARBA" id="ARBA00022737"/>
    </source>
</evidence>
<dbReference type="SUPFAM" id="SSF48452">
    <property type="entry name" value="TPR-like"/>
    <property type="match status" value="3"/>
</dbReference>
<dbReference type="InterPro" id="IPR002931">
    <property type="entry name" value="Transglutaminase-like"/>
</dbReference>
<dbReference type="Pfam" id="PF13432">
    <property type="entry name" value="TPR_16"/>
    <property type="match status" value="2"/>
</dbReference>
<dbReference type="OrthoDB" id="98874at2"/>
<keyword evidence="1" id="KW-0677">Repeat</keyword>
<dbReference type="InParanoid" id="F1ZBJ8"/>
<organism evidence="4 5">
    <name type="scientific">Novosphingobium nitrogenifigens DSM 19370</name>
    <dbReference type="NCBI Taxonomy" id="983920"/>
    <lineage>
        <taxon>Bacteria</taxon>
        <taxon>Pseudomonadati</taxon>
        <taxon>Pseudomonadota</taxon>
        <taxon>Alphaproteobacteria</taxon>
        <taxon>Sphingomonadales</taxon>
        <taxon>Sphingomonadaceae</taxon>
        <taxon>Novosphingobium</taxon>
    </lineage>
</organism>